<dbReference type="AlphaFoldDB" id="A0AAV8V531"/>
<accession>A0AAV8V531</accession>
<organism evidence="1 2">
    <name type="scientific">Exocentrus adspersus</name>
    <dbReference type="NCBI Taxonomy" id="1586481"/>
    <lineage>
        <taxon>Eukaryota</taxon>
        <taxon>Metazoa</taxon>
        <taxon>Ecdysozoa</taxon>
        <taxon>Arthropoda</taxon>
        <taxon>Hexapoda</taxon>
        <taxon>Insecta</taxon>
        <taxon>Pterygota</taxon>
        <taxon>Neoptera</taxon>
        <taxon>Endopterygota</taxon>
        <taxon>Coleoptera</taxon>
        <taxon>Polyphaga</taxon>
        <taxon>Cucujiformia</taxon>
        <taxon>Chrysomeloidea</taxon>
        <taxon>Cerambycidae</taxon>
        <taxon>Lamiinae</taxon>
        <taxon>Acanthocinini</taxon>
        <taxon>Exocentrus</taxon>
    </lineage>
</organism>
<dbReference type="InterPro" id="IPR036397">
    <property type="entry name" value="RNaseH_sf"/>
</dbReference>
<proteinExistence type="predicted"/>
<reference evidence="1 2" key="1">
    <citation type="journal article" date="2023" name="Insect Mol. Biol.">
        <title>Genome sequencing provides insights into the evolution of gene families encoding plant cell wall-degrading enzymes in longhorned beetles.</title>
        <authorList>
            <person name="Shin N.R."/>
            <person name="Okamura Y."/>
            <person name="Kirsch R."/>
            <person name="Pauchet Y."/>
        </authorList>
    </citation>
    <scope>NUCLEOTIDE SEQUENCE [LARGE SCALE GENOMIC DNA]</scope>
    <source>
        <strain evidence="1">EAD_L_NR</strain>
    </source>
</reference>
<evidence type="ECO:0008006" key="3">
    <source>
        <dbReference type="Google" id="ProtNLM"/>
    </source>
</evidence>
<comment type="caution">
    <text evidence="1">The sequence shown here is derived from an EMBL/GenBank/DDBJ whole genome shotgun (WGS) entry which is preliminary data.</text>
</comment>
<name>A0AAV8V531_9CUCU</name>
<dbReference type="GO" id="GO:0003676">
    <property type="term" value="F:nucleic acid binding"/>
    <property type="evidence" value="ECO:0007669"/>
    <property type="project" value="InterPro"/>
</dbReference>
<dbReference type="Proteomes" id="UP001159042">
    <property type="component" value="Unassembled WGS sequence"/>
</dbReference>
<dbReference type="Gene3D" id="3.30.420.10">
    <property type="entry name" value="Ribonuclease H-like superfamily/Ribonuclease H"/>
    <property type="match status" value="1"/>
</dbReference>
<dbReference type="PANTHER" id="PTHR33939:SF1">
    <property type="entry name" value="DUF4371 DOMAIN-CONTAINING PROTEIN"/>
    <property type="match status" value="1"/>
</dbReference>
<dbReference type="EMBL" id="JANEYG010000650">
    <property type="protein sequence ID" value="KAJ8909318.1"/>
    <property type="molecule type" value="Genomic_DNA"/>
</dbReference>
<sequence>MGKDTLAKTLKIMNFTYGKVDRKSILIDRYEIVVWRMEFLRKIRMFRNERKKIYYTDETWVNEGHTVKKVWQDGNVKNTRQATIEGWTIGLKMPSGKSRRLIITHIGSGTGFLANGELIFQSKKTEDYHEEMNGEVYEKWFDRVVQDLEPGSDVVMDNASYHSRKCERLYNHGGKQEFKNGYVAGIPYEETYLKTELLKIAKIHAHKFNL</sequence>
<dbReference type="PANTHER" id="PTHR33939">
    <property type="entry name" value="PROTEIN CBG22215"/>
    <property type="match status" value="1"/>
</dbReference>
<evidence type="ECO:0000313" key="1">
    <source>
        <dbReference type="EMBL" id="KAJ8909318.1"/>
    </source>
</evidence>
<keyword evidence="2" id="KW-1185">Reference proteome</keyword>
<protein>
    <recommendedName>
        <fullName evidence="3">Tc1-like transposase DDE domain-containing protein</fullName>
    </recommendedName>
</protein>
<evidence type="ECO:0000313" key="2">
    <source>
        <dbReference type="Proteomes" id="UP001159042"/>
    </source>
</evidence>
<gene>
    <name evidence="1" type="ORF">NQ315_011666</name>
</gene>